<evidence type="ECO:0000256" key="5">
    <source>
        <dbReference type="ARBA" id="ARBA00022448"/>
    </source>
</evidence>
<evidence type="ECO:0000256" key="3">
    <source>
        <dbReference type="ARBA" id="ARBA00008741"/>
    </source>
</evidence>
<dbReference type="GO" id="GO:0017004">
    <property type="term" value="P:cytochrome complex assembly"/>
    <property type="evidence" value="ECO:0007669"/>
    <property type="project" value="UniProtKB-KW"/>
</dbReference>
<dbReference type="RefSeq" id="WP_109869406.1">
    <property type="nucleotide sequence ID" value="NZ_QGNA01000001.1"/>
</dbReference>
<keyword evidence="9 12" id="KW-0201">Cytochrome c-type biogenesis</keyword>
<accession>A0A317FI64</accession>
<organism evidence="13 14">
    <name type="scientific">Falsiroseomonas bella</name>
    <dbReference type="NCBI Taxonomy" id="2184016"/>
    <lineage>
        <taxon>Bacteria</taxon>
        <taxon>Pseudomonadati</taxon>
        <taxon>Pseudomonadota</taxon>
        <taxon>Alphaproteobacteria</taxon>
        <taxon>Acetobacterales</taxon>
        <taxon>Roseomonadaceae</taxon>
        <taxon>Falsiroseomonas</taxon>
    </lineage>
</organism>
<evidence type="ECO:0000256" key="9">
    <source>
        <dbReference type="ARBA" id="ARBA00022748"/>
    </source>
</evidence>
<name>A0A317FI64_9PROT</name>
<evidence type="ECO:0000256" key="11">
    <source>
        <dbReference type="ARBA" id="ARBA00023136"/>
    </source>
</evidence>
<keyword evidence="8 12" id="KW-0812">Transmembrane</keyword>
<evidence type="ECO:0000256" key="1">
    <source>
        <dbReference type="ARBA" id="ARBA00002442"/>
    </source>
</evidence>
<dbReference type="GO" id="GO:0005886">
    <property type="term" value="C:plasma membrane"/>
    <property type="evidence" value="ECO:0007669"/>
    <property type="project" value="UniProtKB-SubCell"/>
</dbReference>
<feature type="transmembrane region" description="Helical" evidence="12">
    <location>
        <begin position="6"/>
        <end position="28"/>
    </location>
</feature>
<dbReference type="EMBL" id="QGNA01000001">
    <property type="protein sequence ID" value="PWS38784.1"/>
    <property type="molecule type" value="Genomic_DNA"/>
</dbReference>
<keyword evidence="7 12" id="KW-0997">Cell inner membrane</keyword>
<evidence type="ECO:0000256" key="4">
    <source>
        <dbReference type="ARBA" id="ARBA00016461"/>
    </source>
</evidence>
<evidence type="ECO:0000256" key="6">
    <source>
        <dbReference type="ARBA" id="ARBA00022475"/>
    </source>
</evidence>
<dbReference type="InterPro" id="IPR007078">
    <property type="entry name" value="Haem_export_protD_CcmD"/>
</dbReference>
<reference evidence="14" key="1">
    <citation type="submission" date="2018-05" db="EMBL/GenBank/DDBJ databases">
        <authorList>
            <person name="Du Z."/>
            <person name="Wang X."/>
        </authorList>
    </citation>
    <scope>NUCLEOTIDE SEQUENCE [LARGE SCALE GENOMIC DNA]</scope>
    <source>
        <strain evidence="14">CQN31</strain>
    </source>
</reference>
<proteinExistence type="inferred from homology"/>
<dbReference type="Pfam" id="PF04995">
    <property type="entry name" value="CcmD"/>
    <property type="match status" value="1"/>
</dbReference>
<dbReference type="AlphaFoldDB" id="A0A317FI64"/>
<evidence type="ECO:0000256" key="8">
    <source>
        <dbReference type="ARBA" id="ARBA00022692"/>
    </source>
</evidence>
<gene>
    <name evidence="13" type="primary">ccmD</name>
    <name evidence="13" type="ORF">DFH01_05905</name>
</gene>
<keyword evidence="6 12" id="KW-1003">Cell membrane</keyword>
<comment type="similarity">
    <text evidence="3 12">Belongs to the CcmD/CycX/HelD family.</text>
</comment>
<evidence type="ECO:0000313" key="14">
    <source>
        <dbReference type="Proteomes" id="UP000245765"/>
    </source>
</evidence>
<keyword evidence="14" id="KW-1185">Reference proteome</keyword>
<keyword evidence="5 12" id="KW-0813">Transport</keyword>
<evidence type="ECO:0000256" key="2">
    <source>
        <dbReference type="ARBA" id="ARBA00004377"/>
    </source>
</evidence>
<evidence type="ECO:0000256" key="10">
    <source>
        <dbReference type="ARBA" id="ARBA00022989"/>
    </source>
</evidence>
<keyword evidence="10 12" id="KW-1133">Transmembrane helix</keyword>
<sequence length="48" mass="5288">MTTHWLHVTLSWAITALVFGGLAVGAFLRQRAAAARLKQLDPRGEREA</sequence>
<protein>
    <recommendedName>
        <fullName evidence="4 12">Heme exporter protein D</fullName>
    </recommendedName>
</protein>
<comment type="subcellular location">
    <subcellularLocation>
        <location evidence="2 12">Cell inner membrane</location>
        <topology evidence="2 12">Single-pass membrane protein</topology>
    </subcellularLocation>
</comment>
<dbReference type="GO" id="GO:0015886">
    <property type="term" value="P:heme transport"/>
    <property type="evidence" value="ECO:0007669"/>
    <property type="project" value="InterPro"/>
</dbReference>
<evidence type="ECO:0000256" key="12">
    <source>
        <dbReference type="RuleBase" id="RU363101"/>
    </source>
</evidence>
<dbReference type="NCBIfam" id="TIGR03141">
    <property type="entry name" value="cytochro_ccmD"/>
    <property type="match status" value="1"/>
</dbReference>
<comment type="caution">
    <text evidence="13">The sequence shown here is derived from an EMBL/GenBank/DDBJ whole genome shotgun (WGS) entry which is preliminary data.</text>
</comment>
<comment type="function">
    <text evidence="1 12">Required for the export of heme to the periplasm for the biogenesis of c-type cytochromes.</text>
</comment>
<dbReference type="Proteomes" id="UP000245765">
    <property type="component" value="Unassembled WGS sequence"/>
</dbReference>
<keyword evidence="11 12" id="KW-0472">Membrane</keyword>
<evidence type="ECO:0000313" key="13">
    <source>
        <dbReference type="EMBL" id="PWS38784.1"/>
    </source>
</evidence>
<evidence type="ECO:0000256" key="7">
    <source>
        <dbReference type="ARBA" id="ARBA00022519"/>
    </source>
</evidence>